<protein>
    <recommendedName>
        <fullName evidence="3">LptE family protein</fullName>
    </recommendedName>
</protein>
<dbReference type="Proteomes" id="UP000275348">
    <property type="component" value="Unassembled WGS sequence"/>
</dbReference>
<dbReference type="GO" id="GO:0043165">
    <property type="term" value="P:Gram-negative-bacterium-type cell outer membrane assembly"/>
    <property type="evidence" value="ECO:0007669"/>
    <property type="project" value="InterPro"/>
</dbReference>
<dbReference type="RefSeq" id="WP_121933767.1">
    <property type="nucleotide sequence ID" value="NZ_RDOJ01000003.1"/>
</dbReference>
<reference evidence="1 2" key="1">
    <citation type="submission" date="2018-10" db="EMBL/GenBank/DDBJ databases">
        <authorList>
            <person name="Chen X."/>
        </authorList>
    </citation>
    <scope>NUCLEOTIDE SEQUENCE [LARGE SCALE GENOMIC DNA]</scope>
    <source>
        <strain evidence="1 2">YIM 102668</strain>
    </source>
</reference>
<comment type="caution">
    <text evidence="1">The sequence shown here is derived from an EMBL/GenBank/DDBJ whole genome shotgun (WGS) entry which is preliminary data.</text>
</comment>
<dbReference type="GO" id="GO:0019867">
    <property type="term" value="C:outer membrane"/>
    <property type="evidence" value="ECO:0007669"/>
    <property type="project" value="InterPro"/>
</dbReference>
<dbReference type="OrthoDB" id="9790776at2"/>
<organism evidence="1 2">
    <name type="scientific">Faecalibacter macacae</name>
    <dbReference type="NCBI Taxonomy" id="1859289"/>
    <lineage>
        <taxon>Bacteria</taxon>
        <taxon>Pseudomonadati</taxon>
        <taxon>Bacteroidota</taxon>
        <taxon>Flavobacteriia</taxon>
        <taxon>Flavobacteriales</taxon>
        <taxon>Weeksellaceae</taxon>
        <taxon>Faecalibacter</taxon>
    </lineage>
</organism>
<gene>
    <name evidence="1" type="ORF">EAH69_03275</name>
</gene>
<name>A0A3L9MGC9_9FLAO</name>
<dbReference type="PROSITE" id="PS51257">
    <property type="entry name" value="PROKAR_LIPOPROTEIN"/>
    <property type="match status" value="1"/>
</dbReference>
<evidence type="ECO:0008006" key="3">
    <source>
        <dbReference type="Google" id="ProtNLM"/>
    </source>
</evidence>
<dbReference type="EMBL" id="RDOJ01000003">
    <property type="protein sequence ID" value="RLZ11958.1"/>
    <property type="molecule type" value="Genomic_DNA"/>
</dbReference>
<dbReference type="AlphaFoldDB" id="A0A3L9MGC9"/>
<sequence>MRYLTYLIVSIFTLFTFSGCGSISGGYSLSGSSILPEWKTMYIAQFPNYAPLQNPSLSQELTLTLQDVFRNRTKLNMTNTEDADLIVEGEITGYDVAPMQIQSNDIAAENRLTISVKVRYINNVDETKSFDRTFTAYENFPGSAMLSDVESTIVPNIINIIRDQVFAAIAMDW</sequence>
<dbReference type="InterPro" id="IPR007485">
    <property type="entry name" value="LPS_assembly_LptE"/>
</dbReference>
<keyword evidence="2" id="KW-1185">Reference proteome</keyword>
<accession>A0A3L9MGC9</accession>
<evidence type="ECO:0000313" key="1">
    <source>
        <dbReference type="EMBL" id="RLZ11958.1"/>
    </source>
</evidence>
<dbReference type="Pfam" id="PF04390">
    <property type="entry name" value="LptE"/>
    <property type="match status" value="1"/>
</dbReference>
<evidence type="ECO:0000313" key="2">
    <source>
        <dbReference type="Proteomes" id="UP000275348"/>
    </source>
</evidence>
<proteinExistence type="predicted"/>